<evidence type="ECO:0000256" key="2">
    <source>
        <dbReference type="ARBA" id="ARBA00010617"/>
    </source>
</evidence>
<keyword evidence="7 12" id="KW-0560">Oxidoreductase</keyword>
<dbReference type="PANTHER" id="PTHR24282">
    <property type="entry name" value="CYTOCHROME P450 FAMILY MEMBER"/>
    <property type="match status" value="1"/>
</dbReference>
<dbReference type="AlphaFoldDB" id="A0A396JEP9"/>
<dbReference type="SUPFAM" id="SSF48264">
    <property type="entry name" value="Cytochrome P450"/>
    <property type="match status" value="1"/>
</dbReference>
<dbReference type="GO" id="GO:0102375">
    <property type="term" value="F:11-oxo-beta-amyrin 30-oxidase activity"/>
    <property type="evidence" value="ECO:0007669"/>
    <property type="project" value="UniProtKB-EC"/>
</dbReference>
<dbReference type="Pfam" id="PF00067">
    <property type="entry name" value="p450"/>
    <property type="match status" value="1"/>
</dbReference>
<name>A0A396JEP9_MEDTR</name>
<evidence type="ECO:0000256" key="1">
    <source>
        <dbReference type="ARBA" id="ARBA00004167"/>
    </source>
</evidence>
<dbReference type="InterPro" id="IPR050665">
    <property type="entry name" value="Cytochrome_P450_Monooxygen"/>
</dbReference>
<keyword evidence="3 11" id="KW-0349">Heme</keyword>
<evidence type="ECO:0000256" key="6">
    <source>
        <dbReference type="ARBA" id="ARBA00022989"/>
    </source>
</evidence>
<dbReference type="PROSITE" id="PS00086">
    <property type="entry name" value="CYTOCHROME_P450"/>
    <property type="match status" value="1"/>
</dbReference>
<dbReference type="CDD" id="cd20642">
    <property type="entry name" value="CYP72"/>
    <property type="match status" value="1"/>
</dbReference>
<keyword evidence="10 13" id="KW-0472">Membrane</keyword>
<dbReference type="Proteomes" id="UP000265566">
    <property type="component" value="Chromosome 2"/>
</dbReference>
<feature type="transmembrane region" description="Helical" evidence="13">
    <location>
        <begin position="7"/>
        <end position="26"/>
    </location>
</feature>
<dbReference type="EMBL" id="PSQE01000002">
    <property type="protein sequence ID" value="RHN74753.1"/>
    <property type="molecule type" value="Genomic_DNA"/>
</dbReference>
<dbReference type="Gramene" id="rna10865">
    <property type="protein sequence ID" value="RHN74753.1"/>
    <property type="gene ID" value="gene10865"/>
</dbReference>
<dbReference type="InterPro" id="IPR017972">
    <property type="entry name" value="Cyt_P450_CS"/>
</dbReference>
<comment type="caution">
    <text evidence="14">The sequence shown here is derived from an EMBL/GenBank/DDBJ whole genome shotgun (WGS) entry which is preliminary data.</text>
</comment>
<dbReference type="PRINTS" id="PR00463">
    <property type="entry name" value="EP450I"/>
</dbReference>
<dbReference type="InterPro" id="IPR001128">
    <property type="entry name" value="Cyt_P450"/>
</dbReference>
<reference evidence="15" key="1">
    <citation type="journal article" date="2018" name="Nat. Plants">
        <title>Whole-genome landscape of Medicago truncatula symbiotic genes.</title>
        <authorList>
            <person name="Pecrix Y."/>
            <person name="Staton S.E."/>
            <person name="Sallet E."/>
            <person name="Lelandais-Briere C."/>
            <person name="Moreau S."/>
            <person name="Carrere S."/>
            <person name="Blein T."/>
            <person name="Jardinaud M.F."/>
            <person name="Latrasse D."/>
            <person name="Zouine M."/>
            <person name="Zahm M."/>
            <person name="Kreplak J."/>
            <person name="Mayjonade B."/>
            <person name="Satge C."/>
            <person name="Perez M."/>
            <person name="Cauet S."/>
            <person name="Marande W."/>
            <person name="Chantry-Darmon C."/>
            <person name="Lopez-Roques C."/>
            <person name="Bouchez O."/>
            <person name="Berard A."/>
            <person name="Debelle F."/>
            <person name="Munos S."/>
            <person name="Bendahmane A."/>
            <person name="Berges H."/>
            <person name="Niebel A."/>
            <person name="Buitink J."/>
            <person name="Frugier F."/>
            <person name="Benhamed M."/>
            <person name="Crespi M."/>
            <person name="Gouzy J."/>
            <person name="Gamas P."/>
        </authorList>
    </citation>
    <scope>NUCLEOTIDE SEQUENCE [LARGE SCALE GENOMIC DNA]</scope>
    <source>
        <strain evidence="15">cv. Jemalong A17</strain>
    </source>
</reference>
<evidence type="ECO:0000256" key="7">
    <source>
        <dbReference type="ARBA" id="ARBA00023002"/>
    </source>
</evidence>
<sequence>MVLTSHVLTCISFCFIVTFSFYFTNYKLRMEWVSGIILIIVTLGLIWAWKVLSLLWLRPKKLEKLLREQGFQGNSYRILLGDIKDLFKMEKEAKSKSMNLSDDITPRVIPYIQHSVKIHGKNSYIWFGIKPRVTLTEPEQIKDVLNKMSEFPKPNYKIFKLLANALANYEGEKWSKHRKLINPAFHLEKLKIMTPAFFTSCNDLINKWEKMLSSDGSCEIDIWPSLQNLASDAISRTAFGSSYEEGKRIFQLQREQAELIVKVVTKSIIPLWMFLPTIVHRKMNKIDKEITSSLKDMINKREKALKAGEPTRNDLLSILLESNRKEIDENENNKDVGMSLDDVVEECKLFHFAGQETTSVLLVWTMILLSRYPDWQTRAREEVLHVFGNRKPDFDGLNNLKIVTMILYEVLRLYPPVIGLARNVEKDVKLGNLTLPAGVEIFLPILLIHHDCELWGDDAKMFNPERFFGGISKATNGRVSFFPFGWGPRICIGQNFSLMEAKMAMTLILQHFSFELSPTYAHAPSSMITLQPQYGAHIIIRKLET</sequence>
<dbReference type="PANTHER" id="PTHR24282:SF255">
    <property type="entry name" value="CYTOCHROME P450 72A11-RELATED"/>
    <property type="match status" value="1"/>
</dbReference>
<dbReference type="PRINTS" id="PR00385">
    <property type="entry name" value="P450"/>
</dbReference>
<evidence type="ECO:0000256" key="11">
    <source>
        <dbReference type="PIRSR" id="PIRSR602401-1"/>
    </source>
</evidence>
<evidence type="ECO:0000313" key="14">
    <source>
        <dbReference type="EMBL" id="RHN74753.1"/>
    </source>
</evidence>
<dbReference type="OrthoDB" id="1470350at2759"/>
<keyword evidence="8 11" id="KW-0408">Iron</keyword>
<keyword evidence="6 13" id="KW-1133">Transmembrane helix</keyword>
<dbReference type="Gene3D" id="1.10.630.10">
    <property type="entry name" value="Cytochrome P450"/>
    <property type="match status" value="1"/>
</dbReference>
<evidence type="ECO:0000256" key="5">
    <source>
        <dbReference type="ARBA" id="ARBA00022723"/>
    </source>
</evidence>
<evidence type="ECO:0000256" key="8">
    <source>
        <dbReference type="ARBA" id="ARBA00023004"/>
    </source>
</evidence>
<evidence type="ECO:0000256" key="3">
    <source>
        <dbReference type="ARBA" id="ARBA00022617"/>
    </source>
</evidence>
<dbReference type="GO" id="GO:0005506">
    <property type="term" value="F:iron ion binding"/>
    <property type="evidence" value="ECO:0007669"/>
    <property type="project" value="InterPro"/>
</dbReference>
<feature type="transmembrane region" description="Helical" evidence="13">
    <location>
        <begin position="32"/>
        <end position="57"/>
    </location>
</feature>
<comment type="similarity">
    <text evidence="2 12">Belongs to the cytochrome P450 family.</text>
</comment>
<evidence type="ECO:0000256" key="10">
    <source>
        <dbReference type="ARBA" id="ARBA00023136"/>
    </source>
</evidence>
<proteinExistence type="inferred from homology"/>
<accession>A0A396JEP9</accession>
<dbReference type="EC" id="1.14.14.115" evidence="14"/>
<gene>
    <name evidence="14" type="ORF">MtrunA17_Chr2g0313751</name>
</gene>
<comment type="cofactor">
    <cofactor evidence="11">
        <name>heme</name>
        <dbReference type="ChEBI" id="CHEBI:30413"/>
    </cofactor>
</comment>
<keyword evidence="5 11" id="KW-0479">Metal-binding</keyword>
<dbReference type="FunFam" id="1.10.630.10:FF:000029">
    <property type="entry name" value="Cytochrome P450 734A1"/>
    <property type="match status" value="1"/>
</dbReference>
<evidence type="ECO:0000256" key="9">
    <source>
        <dbReference type="ARBA" id="ARBA00023033"/>
    </source>
</evidence>
<evidence type="ECO:0000256" key="13">
    <source>
        <dbReference type="SAM" id="Phobius"/>
    </source>
</evidence>
<evidence type="ECO:0000256" key="12">
    <source>
        <dbReference type="RuleBase" id="RU000461"/>
    </source>
</evidence>
<organism evidence="14 15">
    <name type="scientific">Medicago truncatula</name>
    <name type="common">Barrel medic</name>
    <name type="synonym">Medicago tribuloides</name>
    <dbReference type="NCBI Taxonomy" id="3880"/>
    <lineage>
        <taxon>Eukaryota</taxon>
        <taxon>Viridiplantae</taxon>
        <taxon>Streptophyta</taxon>
        <taxon>Embryophyta</taxon>
        <taxon>Tracheophyta</taxon>
        <taxon>Spermatophyta</taxon>
        <taxon>Magnoliopsida</taxon>
        <taxon>eudicotyledons</taxon>
        <taxon>Gunneridae</taxon>
        <taxon>Pentapetalae</taxon>
        <taxon>rosids</taxon>
        <taxon>fabids</taxon>
        <taxon>Fabales</taxon>
        <taxon>Fabaceae</taxon>
        <taxon>Papilionoideae</taxon>
        <taxon>50 kb inversion clade</taxon>
        <taxon>NPAAA clade</taxon>
        <taxon>Hologalegina</taxon>
        <taxon>IRL clade</taxon>
        <taxon>Trifolieae</taxon>
        <taxon>Medicago</taxon>
    </lineage>
</organism>
<feature type="binding site" description="axial binding residue" evidence="11">
    <location>
        <position position="491"/>
    </location>
    <ligand>
        <name>heme</name>
        <dbReference type="ChEBI" id="CHEBI:30413"/>
    </ligand>
    <ligandPart>
        <name>Fe</name>
        <dbReference type="ChEBI" id="CHEBI:18248"/>
    </ligandPart>
</feature>
<dbReference type="InterPro" id="IPR036396">
    <property type="entry name" value="Cyt_P450_sf"/>
</dbReference>
<dbReference type="GO" id="GO:0020037">
    <property type="term" value="F:heme binding"/>
    <property type="evidence" value="ECO:0007669"/>
    <property type="project" value="InterPro"/>
</dbReference>
<evidence type="ECO:0000256" key="4">
    <source>
        <dbReference type="ARBA" id="ARBA00022692"/>
    </source>
</evidence>
<dbReference type="GO" id="GO:0016020">
    <property type="term" value="C:membrane"/>
    <property type="evidence" value="ECO:0007669"/>
    <property type="project" value="UniProtKB-SubCell"/>
</dbReference>
<protein>
    <submittedName>
        <fullName evidence="14">Putative 11-oxo-beta-amyrin 30-oxidase</fullName>
        <ecNumber evidence="14">1.14.14.115</ecNumber>
    </submittedName>
</protein>
<dbReference type="InterPro" id="IPR002401">
    <property type="entry name" value="Cyt_P450_E_grp-I"/>
</dbReference>
<keyword evidence="4 13" id="KW-0812">Transmembrane</keyword>
<evidence type="ECO:0000313" key="15">
    <source>
        <dbReference type="Proteomes" id="UP000265566"/>
    </source>
</evidence>
<keyword evidence="9 12" id="KW-0503">Monooxygenase</keyword>
<comment type="subcellular location">
    <subcellularLocation>
        <location evidence="1">Membrane</location>
        <topology evidence="1">Single-pass membrane protein</topology>
    </subcellularLocation>
</comment>